<gene>
    <name evidence="4" type="ORF">XDN619_LOCUS16740</name>
</gene>
<dbReference type="PANTHER" id="PTHR47032">
    <property type="entry name" value="UDP-D-XYLOSE:L-FUCOSE ALPHA-1,3-D-XYLOSYLTRANSFERASE-RELATED"/>
    <property type="match status" value="1"/>
</dbReference>
<keyword evidence="2" id="KW-0472">Membrane</keyword>
<feature type="region of interest" description="Disordered" evidence="1">
    <location>
        <begin position="534"/>
        <end position="562"/>
    </location>
</feature>
<feature type="compositionally biased region" description="Basic and acidic residues" evidence="1">
    <location>
        <begin position="537"/>
        <end position="562"/>
    </location>
</feature>
<feature type="transmembrane region" description="Helical" evidence="2">
    <location>
        <begin position="502"/>
        <end position="525"/>
    </location>
</feature>
<dbReference type="Pfam" id="PF03407">
    <property type="entry name" value="Nucleotid_trans"/>
    <property type="match status" value="1"/>
</dbReference>
<dbReference type="EMBL" id="CAJNRG010007130">
    <property type="protein sequence ID" value="CAF2091748.1"/>
    <property type="molecule type" value="Genomic_DNA"/>
</dbReference>
<sequence length="584" mass="67557">MLMNICVHFSSDTSSMRDPPKLIVTSVIDQQPAINIEKNVFAKYSSDEHLLSLLQQHSNTLKQVIITIIGGDSYSLFAWDWYERIHAISNNTDKCHCFIVAMDEVSVVLATQQGIPVYYSTFTFEQQIKWINTIETRQHSLYRVGHAKFQTAAKIVAMGYSVVLSEMDVFWRANPLEHLKKPIDIYDLQISDHFGSHPRVNIGLFFVRSTNSSIEFFSYAAKFWLNYGKGAYLSDQRALDALLKNYDRLDRTYLKAVKPFPPLNWTTHAFGNHFSHLMTDGNAFILFNQAAKLGIRSKKYHGGVNGKFFTVTVSNANMAINYRNLLIRSLLILQHTYLKNRTLILPAFTSDLDATTIFSQLDVKKFLLYWSDERIRLPNFLLHEKSRTIPVANISFSLKTTYEDINGILNFSVDSIPINLPAPSSQFEVLIRDSLLWCSPPIDGGKGWCIHHPRDFGATMELLFACRGDPYPPCANKTEKNEQFLQRPGSNKDKNPFADYKIFFYLHLIMMVVMPRVHWAIFFNVKTQLFHNNKQQGQERKENKQESVDLHHKDKDVRPNTLTDQEKKMLVYKHFLREYHNTKE</sequence>
<evidence type="ECO:0000313" key="4">
    <source>
        <dbReference type="EMBL" id="CAF2091748.1"/>
    </source>
</evidence>
<evidence type="ECO:0000313" key="5">
    <source>
        <dbReference type="Proteomes" id="UP000663887"/>
    </source>
</evidence>
<dbReference type="InterPro" id="IPR005069">
    <property type="entry name" value="Nucl-diP-sugar_transferase"/>
</dbReference>
<keyword evidence="2" id="KW-1133">Transmembrane helix</keyword>
<organism evidence="4 5">
    <name type="scientific">Rotaria magnacalcarata</name>
    <dbReference type="NCBI Taxonomy" id="392030"/>
    <lineage>
        <taxon>Eukaryota</taxon>
        <taxon>Metazoa</taxon>
        <taxon>Spiralia</taxon>
        <taxon>Gnathifera</taxon>
        <taxon>Rotifera</taxon>
        <taxon>Eurotatoria</taxon>
        <taxon>Bdelloidea</taxon>
        <taxon>Philodinida</taxon>
        <taxon>Philodinidae</taxon>
        <taxon>Rotaria</taxon>
    </lineage>
</organism>
<feature type="domain" description="Nucleotide-diphospho-sugar transferase" evidence="3">
    <location>
        <begin position="96"/>
        <end position="244"/>
    </location>
</feature>
<dbReference type="AlphaFoldDB" id="A0A816SVP5"/>
<evidence type="ECO:0000256" key="2">
    <source>
        <dbReference type="SAM" id="Phobius"/>
    </source>
</evidence>
<dbReference type="GO" id="GO:0016757">
    <property type="term" value="F:glycosyltransferase activity"/>
    <property type="evidence" value="ECO:0007669"/>
    <property type="project" value="TreeGrafter"/>
</dbReference>
<evidence type="ECO:0000259" key="3">
    <source>
        <dbReference type="Pfam" id="PF03407"/>
    </source>
</evidence>
<name>A0A816SVP5_9BILA</name>
<protein>
    <recommendedName>
        <fullName evidence="3">Nucleotide-diphospho-sugar transferase domain-containing protein</fullName>
    </recommendedName>
</protein>
<dbReference type="PANTHER" id="PTHR47032:SF1">
    <property type="entry name" value="UDP-D-XYLOSE:L-FUCOSE ALPHA-1,3-D-XYLOSYLTRANSFERASE-RELATED"/>
    <property type="match status" value="1"/>
</dbReference>
<dbReference type="InterPro" id="IPR052636">
    <property type="entry name" value="UDP-D-xylose:L-fucose_XylT"/>
</dbReference>
<dbReference type="Proteomes" id="UP000663887">
    <property type="component" value="Unassembled WGS sequence"/>
</dbReference>
<dbReference type="GO" id="GO:0005794">
    <property type="term" value="C:Golgi apparatus"/>
    <property type="evidence" value="ECO:0007669"/>
    <property type="project" value="TreeGrafter"/>
</dbReference>
<accession>A0A816SVP5</accession>
<reference evidence="4" key="1">
    <citation type="submission" date="2021-02" db="EMBL/GenBank/DDBJ databases">
        <authorList>
            <person name="Nowell W R."/>
        </authorList>
    </citation>
    <scope>NUCLEOTIDE SEQUENCE</scope>
</reference>
<evidence type="ECO:0000256" key="1">
    <source>
        <dbReference type="SAM" id="MobiDB-lite"/>
    </source>
</evidence>
<proteinExistence type="predicted"/>
<comment type="caution">
    <text evidence="4">The sequence shown here is derived from an EMBL/GenBank/DDBJ whole genome shotgun (WGS) entry which is preliminary data.</text>
</comment>
<keyword evidence="2" id="KW-0812">Transmembrane</keyword>